<dbReference type="AlphaFoldDB" id="A0A1T5B819"/>
<keyword evidence="1" id="KW-1133">Transmembrane helix</keyword>
<proteinExistence type="predicted"/>
<evidence type="ECO:0000313" key="3">
    <source>
        <dbReference type="Proteomes" id="UP000189981"/>
    </source>
</evidence>
<dbReference type="STRING" id="572036.SAMN05661099_1417"/>
<name>A0A1T5B819_9SPHI</name>
<keyword evidence="1" id="KW-0812">Transmembrane</keyword>
<dbReference type="Proteomes" id="UP000189981">
    <property type="component" value="Unassembled WGS sequence"/>
</dbReference>
<protein>
    <recommendedName>
        <fullName evidence="4">DUF3352 domain-containing protein</fullName>
    </recommendedName>
</protein>
<evidence type="ECO:0000313" key="2">
    <source>
        <dbReference type="EMBL" id="SKB43402.1"/>
    </source>
</evidence>
<gene>
    <name evidence="2" type="ORF">SAMN05661099_1417</name>
</gene>
<reference evidence="3" key="1">
    <citation type="submission" date="2017-02" db="EMBL/GenBank/DDBJ databases">
        <authorList>
            <person name="Varghese N."/>
            <person name="Submissions S."/>
        </authorList>
    </citation>
    <scope>NUCLEOTIDE SEQUENCE [LARGE SCALE GENOMIC DNA]</scope>
    <source>
        <strain evidence="3">DSM 22385</strain>
    </source>
</reference>
<evidence type="ECO:0008006" key="4">
    <source>
        <dbReference type="Google" id="ProtNLM"/>
    </source>
</evidence>
<accession>A0A1T5B819</accession>
<feature type="transmembrane region" description="Helical" evidence="1">
    <location>
        <begin position="16"/>
        <end position="36"/>
    </location>
</feature>
<dbReference type="EMBL" id="FUYR01000001">
    <property type="protein sequence ID" value="SKB43402.1"/>
    <property type="molecule type" value="Genomic_DNA"/>
</dbReference>
<sequence>MIPGYYPRKQFSQMKIILGITSVLLLAVFSVAYLYFSNLTGDSRSNDKTLAAIPSDASMVFNFSNDQSLYEIFKDYTVFDALTGKKKKEQLSWLKSLLLNNRDFYNSTQGRRIFLSFHPMSSDSLQFLWVMPLKEDLELADIAEVIANQNGNQVKTITDSQQELIEIKNNVTNDSFYIGLIGRIARASFSKPLLLSSLDKNSKKISKEYINEINDALLKDDDALASLFINHGEPGFMQPIFKQKPNGNFGLFSSFPAYSNLNLNYKSDALMFNGITRITEKHDGYLNLFLNQQPVKNTIKKILPYNMSNAICYGITSYGDYSTDLKRLFGIRKELPGLDAQIQQITAETGINTERDIKKLWGNEFTNIQLSTFENLGVIRVSNGRQLQFYLDPLSTNYSDDIKKLNYENLFYYYFGDPLKKYSKPYYAITDNLIIISNSPGTVQRFLNDYRSDRLLYESEAFSHFDQLVADQSNISFILLSKNSNALFRNLLKKNYSRIIDSKDYGFRNFYGFSYQLTSNTKHFFTNFYLGYEEKAALSTDSLVYNEDNIP</sequence>
<keyword evidence="3" id="KW-1185">Reference proteome</keyword>
<organism evidence="2 3">
    <name type="scientific">Daejeonella lutea</name>
    <dbReference type="NCBI Taxonomy" id="572036"/>
    <lineage>
        <taxon>Bacteria</taxon>
        <taxon>Pseudomonadati</taxon>
        <taxon>Bacteroidota</taxon>
        <taxon>Sphingobacteriia</taxon>
        <taxon>Sphingobacteriales</taxon>
        <taxon>Sphingobacteriaceae</taxon>
        <taxon>Daejeonella</taxon>
    </lineage>
</organism>
<evidence type="ECO:0000256" key="1">
    <source>
        <dbReference type="SAM" id="Phobius"/>
    </source>
</evidence>
<keyword evidence="1" id="KW-0472">Membrane</keyword>